<dbReference type="GeneID" id="55822090"/>
<dbReference type="SUPFAM" id="SSF53807">
    <property type="entry name" value="Helical backbone' metal receptor"/>
    <property type="match status" value="1"/>
</dbReference>
<dbReference type="AlphaFoldDB" id="A0A7D5J9P5"/>
<dbReference type="PROSITE" id="PS50983">
    <property type="entry name" value="FE_B12_PBP"/>
    <property type="match status" value="1"/>
</dbReference>
<dbReference type="PROSITE" id="PS51257">
    <property type="entry name" value="PROKAR_LIPOPROTEIN"/>
    <property type="match status" value="1"/>
</dbReference>
<dbReference type="InterPro" id="IPR050902">
    <property type="entry name" value="ABC_Transporter_SBP"/>
</dbReference>
<dbReference type="RefSeq" id="WP_176965666.1">
    <property type="nucleotide sequence ID" value="NZ_CP058215.1"/>
</dbReference>
<dbReference type="CDD" id="cd01147">
    <property type="entry name" value="HemV-2"/>
    <property type="match status" value="1"/>
</dbReference>
<gene>
    <name evidence="2" type="ORF">HWN40_10405</name>
</gene>
<dbReference type="Gene3D" id="3.40.50.1980">
    <property type="entry name" value="Nitrogenase molybdenum iron protein domain"/>
    <property type="match status" value="2"/>
</dbReference>
<reference evidence="2 3" key="1">
    <citation type="submission" date="2020-06" db="EMBL/GenBank/DDBJ databases">
        <title>Methanolobus halotolerans sp. nov., isolated from a saline lake Tus in Siberia.</title>
        <authorList>
            <person name="Shen Y."/>
            <person name="Chen S.-C."/>
            <person name="Lai M.-C."/>
            <person name="Huang H.-H."/>
            <person name="Chiu H.-H."/>
            <person name="Tang S.-L."/>
            <person name="Rogozin D.Y."/>
            <person name="Degermendzhy A.G."/>
        </authorList>
    </citation>
    <scope>NUCLEOTIDE SEQUENCE [LARGE SCALE GENOMIC DNA]</scope>
    <source>
        <strain evidence="2 3">DSM 21339</strain>
    </source>
</reference>
<accession>A0A7D5J9P5</accession>
<dbReference type="PANTHER" id="PTHR30535">
    <property type="entry name" value="VITAMIN B12-BINDING PROTEIN"/>
    <property type="match status" value="1"/>
</dbReference>
<protein>
    <submittedName>
        <fullName evidence="2">Iron ABC transporter substrate-binding protein</fullName>
    </submittedName>
</protein>
<dbReference type="KEGG" id="mzi:HWN40_10405"/>
<organism evidence="2 3">
    <name type="scientific">Methanolobus zinderi</name>
    <dbReference type="NCBI Taxonomy" id="536044"/>
    <lineage>
        <taxon>Archaea</taxon>
        <taxon>Methanobacteriati</taxon>
        <taxon>Methanobacteriota</taxon>
        <taxon>Stenosarchaea group</taxon>
        <taxon>Methanomicrobia</taxon>
        <taxon>Methanosarcinales</taxon>
        <taxon>Methanosarcinaceae</taxon>
        <taxon>Methanolobus</taxon>
    </lineage>
</organism>
<evidence type="ECO:0000259" key="1">
    <source>
        <dbReference type="PROSITE" id="PS50983"/>
    </source>
</evidence>
<evidence type="ECO:0000313" key="3">
    <source>
        <dbReference type="Proteomes" id="UP000509594"/>
    </source>
</evidence>
<dbReference type="EMBL" id="CP058215">
    <property type="protein sequence ID" value="QLC50610.1"/>
    <property type="molecule type" value="Genomic_DNA"/>
</dbReference>
<dbReference type="InterPro" id="IPR002491">
    <property type="entry name" value="ABC_transptr_periplasmic_BD"/>
</dbReference>
<dbReference type="Pfam" id="PF01497">
    <property type="entry name" value="Peripla_BP_2"/>
    <property type="match status" value="1"/>
</dbReference>
<name>A0A7D5J9P5_9EURY</name>
<sequence length="389" mass="43420">MKQNKRKQVILVLTLLALFSLLSGCMGNSSGTQDTDTTGHSADTISITDAIGRTVEVPESPEYVICSGSGCLRYLTYLEAQDRIVAVDSIETRESEYDARPYALANPQFRDYPVFGEFRGNDDPEKILTLDPQPQVIFKTYSASGYDPAELQEKTGIPVVVLNYGDMVNNRNEMYQALRTMGEVMGKEERAEEVISFFDTSIADLNERTADIAEENKTTCYVGGIARSGPHGFQSTEPSYPPFLFTSAKNVAYNSNLSTAEVSRESILGWDPEIIFVDLSTVQLEDQSSALYQLRHDESYQQLSAVKSGEVYGVLPYNWYTQNHGSVLADAYFAGKLLYPDKFEDVDLEEKTIEIYTFLVAGGDEQKGREVYENMINVFSVPAFTKMDV</sequence>
<evidence type="ECO:0000313" key="2">
    <source>
        <dbReference type="EMBL" id="QLC50610.1"/>
    </source>
</evidence>
<proteinExistence type="predicted"/>
<dbReference type="Proteomes" id="UP000509594">
    <property type="component" value="Chromosome"/>
</dbReference>
<keyword evidence="3" id="KW-1185">Reference proteome</keyword>
<feature type="domain" description="Fe/B12 periplasmic-binding" evidence="1">
    <location>
        <begin position="63"/>
        <end position="342"/>
    </location>
</feature>
<dbReference type="PANTHER" id="PTHR30535:SF34">
    <property type="entry name" value="MOLYBDATE-BINDING PROTEIN MOLA"/>
    <property type="match status" value="1"/>
</dbReference>
<dbReference type="OrthoDB" id="24039at2157"/>